<reference evidence="7 8" key="1">
    <citation type="submission" date="2016-10" db="EMBL/GenBank/DDBJ databases">
        <title>Reductive evolution of mitochondrial metabolism and differential evolution of invasion-related proteins in Cryptosporidium.</title>
        <authorList>
            <person name="Liu S."/>
            <person name="Roellig D.M."/>
            <person name="Guo Y."/>
            <person name="Li N."/>
            <person name="Frace M.A."/>
            <person name="Tang K."/>
            <person name="Zhang L."/>
            <person name="Feng Y."/>
            <person name="Xiao L."/>
        </authorList>
    </citation>
    <scope>NUCLEOTIDE SEQUENCE [LARGE SCALE GENOMIC DNA]</scope>
    <source>
        <strain evidence="7">30847</strain>
    </source>
</reference>
<evidence type="ECO:0000256" key="5">
    <source>
        <dbReference type="ARBA" id="ARBA00023242"/>
    </source>
</evidence>
<dbReference type="GO" id="GO:0000398">
    <property type="term" value="P:mRNA splicing, via spliceosome"/>
    <property type="evidence" value="ECO:0007669"/>
    <property type="project" value="InterPro"/>
</dbReference>
<dbReference type="GO" id="GO:0003723">
    <property type="term" value="F:RNA binding"/>
    <property type="evidence" value="ECO:0007669"/>
    <property type="project" value="TreeGrafter"/>
</dbReference>
<evidence type="ECO:0000313" key="7">
    <source>
        <dbReference type="EMBL" id="OII71639.1"/>
    </source>
</evidence>
<keyword evidence="8" id="KW-1185">Reference proteome</keyword>
<gene>
    <name evidence="7" type="ORF">cand_038800</name>
</gene>
<dbReference type="PROSITE" id="PS50171">
    <property type="entry name" value="ZF_MATRIN"/>
    <property type="match status" value="1"/>
</dbReference>
<dbReference type="GO" id="GO:0071011">
    <property type="term" value="C:precatalytic spliceosome"/>
    <property type="evidence" value="ECO:0007669"/>
    <property type="project" value="TreeGrafter"/>
</dbReference>
<comment type="subcellular location">
    <subcellularLocation>
        <location evidence="1">Nucleus</location>
    </subcellularLocation>
</comment>
<dbReference type="InterPro" id="IPR000690">
    <property type="entry name" value="Matrin/U1-C_Znf_C2H2"/>
</dbReference>
<proteinExistence type="predicted"/>
<dbReference type="GO" id="GO:0008270">
    <property type="term" value="F:zinc ion binding"/>
    <property type="evidence" value="ECO:0007669"/>
    <property type="project" value="UniProtKB-KW"/>
</dbReference>
<evidence type="ECO:0000256" key="3">
    <source>
        <dbReference type="ARBA" id="ARBA00022771"/>
    </source>
</evidence>
<keyword evidence="4" id="KW-0862">Zinc</keyword>
<evidence type="ECO:0000256" key="1">
    <source>
        <dbReference type="ARBA" id="ARBA00004123"/>
    </source>
</evidence>
<dbReference type="AlphaFoldDB" id="A0A1J4MCE2"/>
<protein>
    <submittedName>
        <fullName evidence="7">U1 zinc finger domain-containing protein</fullName>
    </submittedName>
</protein>
<name>A0A1J4MCE2_9CRYT</name>
<dbReference type="InterPro" id="IPR036236">
    <property type="entry name" value="Znf_C2H2_sf"/>
</dbReference>
<dbReference type="Pfam" id="PF06220">
    <property type="entry name" value="zf-U1"/>
    <property type="match status" value="1"/>
</dbReference>
<dbReference type="Gene3D" id="3.30.160.60">
    <property type="entry name" value="Classic Zinc Finger"/>
    <property type="match status" value="1"/>
</dbReference>
<dbReference type="VEuPathDB" id="CryptoDB:cand_038800"/>
<evidence type="ECO:0000313" key="8">
    <source>
        <dbReference type="Proteomes" id="UP000186804"/>
    </source>
</evidence>
<keyword evidence="3" id="KW-0863">Zinc-finger</keyword>
<dbReference type="InterPro" id="IPR013085">
    <property type="entry name" value="U1-CZ_Znf_C2H2"/>
</dbReference>
<dbReference type="RefSeq" id="XP_067066829.1">
    <property type="nucleotide sequence ID" value="XM_067214101.1"/>
</dbReference>
<dbReference type="OrthoDB" id="191651at2759"/>
<accession>A0A1J4MCE2</accession>
<sequence length="244" mass="28882">MIENKISNNRYYCNICKIWIANHPVNIRHHEDGIRHKRNQQKLLRNEKYKAKQDKIKDYMIQEELKKMENPNYISKSDIKQTTSLSPNLLKIWTNKSENPFIKNINEQINDTTSCRVKRKFEGHKNTIPTKRNPFLLNKAIDDINKSSASIGKWEEVTPGESIYKSITEEIYSDVEVQYKELDSDLRLFNKEPELDNKIHDINVVTPSMGIETEDTRRKDKYIINEPIKIRFKKKDISNKVFIA</sequence>
<comment type="caution">
    <text evidence="7">The sequence shown here is derived from an EMBL/GenBank/DDBJ whole genome shotgun (WGS) entry which is preliminary data.</text>
</comment>
<dbReference type="PANTHER" id="PTHR13173">
    <property type="entry name" value="WW DOMAIN BINDING PROTEIN 4"/>
    <property type="match status" value="1"/>
</dbReference>
<keyword evidence="5" id="KW-0539">Nucleus</keyword>
<evidence type="ECO:0000259" key="6">
    <source>
        <dbReference type="PROSITE" id="PS50171"/>
    </source>
</evidence>
<dbReference type="EMBL" id="LRBS01000121">
    <property type="protein sequence ID" value="OII71639.1"/>
    <property type="molecule type" value="Genomic_DNA"/>
</dbReference>
<dbReference type="GeneID" id="92368064"/>
<dbReference type="Proteomes" id="UP000186804">
    <property type="component" value="Unassembled WGS sequence"/>
</dbReference>
<keyword evidence="2" id="KW-0479">Metal-binding</keyword>
<feature type="domain" description="Matrin-type" evidence="6">
    <location>
        <begin position="11"/>
        <end position="42"/>
    </location>
</feature>
<evidence type="ECO:0000256" key="2">
    <source>
        <dbReference type="ARBA" id="ARBA00022723"/>
    </source>
</evidence>
<dbReference type="PANTHER" id="PTHR13173:SF10">
    <property type="entry name" value="WW DOMAIN-BINDING PROTEIN 4"/>
    <property type="match status" value="1"/>
</dbReference>
<organism evidence="7 8">
    <name type="scientific">Cryptosporidium andersoni</name>
    <dbReference type="NCBI Taxonomy" id="117008"/>
    <lineage>
        <taxon>Eukaryota</taxon>
        <taxon>Sar</taxon>
        <taxon>Alveolata</taxon>
        <taxon>Apicomplexa</taxon>
        <taxon>Conoidasida</taxon>
        <taxon>Coccidia</taxon>
        <taxon>Eucoccidiorida</taxon>
        <taxon>Eimeriorina</taxon>
        <taxon>Cryptosporidiidae</taxon>
        <taxon>Cryptosporidium</taxon>
    </lineage>
</organism>
<evidence type="ECO:0000256" key="4">
    <source>
        <dbReference type="ARBA" id="ARBA00022833"/>
    </source>
</evidence>
<dbReference type="InterPro" id="IPR040023">
    <property type="entry name" value="WBP4"/>
</dbReference>
<dbReference type="SUPFAM" id="SSF57667">
    <property type="entry name" value="beta-beta-alpha zinc fingers"/>
    <property type="match status" value="1"/>
</dbReference>